<keyword evidence="2" id="KW-0808">Transferase</keyword>
<organism evidence="2 3">
    <name type="scientific">Bradyrhizobium canariense</name>
    <dbReference type="NCBI Taxonomy" id="255045"/>
    <lineage>
        <taxon>Bacteria</taxon>
        <taxon>Pseudomonadati</taxon>
        <taxon>Pseudomonadota</taxon>
        <taxon>Alphaproteobacteria</taxon>
        <taxon>Hyphomicrobiales</taxon>
        <taxon>Nitrobacteraceae</taxon>
        <taxon>Bradyrhizobium</taxon>
    </lineage>
</organism>
<keyword evidence="3" id="KW-1185">Reference proteome</keyword>
<dbReference type="GO" id="GO:0016197">
    <property type="term" value="P:endosomal transport"/>
    <property type="evidence" value="ECO:0007669"/>
    <property type="project" value="TreeGrafter"/>
</dbReference>
<evidence type="ECO:0000313" key="3">
    <source>
        <dbReference type="Proteomes" id="UP000243904"/>
    </source>
</evidence>
<evidence type="ECO:0000259" key="1">
    <source>
        <dbReference type="Pfam" id="PF05050"/>
    </source>
</evidence>
<dbReference type="NCBIfam" id="TIGR01444">
    <property type="entry name" value="fkbM_fam"/>
    <property type="match status" value="1"/>
</dbReference>
<reference evidence="3" key="1">
    <citation type="submission" date="2016-10" db="EMBL/GenBank/DDBJ databases">
        <authorList>
            <person name="Varghese N."/>
            <person name="Submissions S."/>
        </authorList>
    </citation>
    <scope>NUCLEOTIDE SEQUENCE [LARGE SCALE GENOMIC DNA]</scope>
    <source>
        <strain evidence="3">GAS369</strain>
    </source>
</reference>
<dbReference type="Pfam" id="PF05050">
    <property type="entry name" value="Methyltransf_21"/>
    <property type="match status" value="1"/>
</dbReference>
<dbReference type="Gene3D" id="3.40.50.150">
    <property type="entry name" value="Vaccinia Virus protein VP39"/>
    <property type="match status" value="1"/>
</dbReference>
<dbReference type="GO" id="GO:0032259">
    <property type="term" value="P:methylation"/>
    <property type="evidence" value="ECO:0007669"/>
    <property type="project" value="UniProtKB-KW"/>
</dbReference>
<sequence>MQRVAKHGVSALGYAAHRAVKSASVRRMLFNSIRLKRIEAERFMGMEECRFLAYCFLNRHESRSQILQDLWVAYELGERQGGFFVEFGATNGVVNSNSWLLENKYGWKGILAEPNPVWHSALGENRKSAIDHRCVSSRTGEIASFLTTDASDPELSSIAEFASGDHFAGVRAEGVEIKVETVSLNELLLEHNAPAEIGYLSIDTEGSEYDILSHFDFTRHTIDLISVEQNRHTEPKIEDLLTSQGYSRVFREFSQWDGWYVKAERRRQGSRF</sequence>
<dbReference type="GO" id="GO:0006888">
    <property type="term" value="P:endoplasmic reticulum to Golgi vesicle-mediated transport"/>
    <property type="evidence" value="ECO:0007669"/>
    <property type="project" value="TreeGrafter"/>
</dbReference>
<dbReference type="SUPFAM" id="SSF53335">
    <property type="entry name" value="S-adenosyl-L-methionine-dependent methyltransferases"/>
    <property type="match status" value="1"/>
</dbReference>
<proteinExistence type="predicted"/>
<dbReference type="InterPro" id="IPR029063">
    <property type="entry name" value="SAM-dependent_MTases_sf"/>
</dbReference>
<dbReference type="PANTHER" id="PTHR34009">
    <property type="entry name" value="PROTEIN STAR"/>
    <property type="match status" value="1"/>
</dbReference>
<dbReference type="AlphaFoldDB" id="A0A1H2BJA8"/>
<dbReference type="GO" id="GO:0008168">
    <property type="term" value="F:methyltransferase activity"/>
    <property type="evidence" value="ECO:0007669"/>
    <property type="project" value="UniProtKB-KW"/>
</dbReference>
<dbReference type="Proteomes" id="UP000243904">
    <property type="component" value="Chromosome I"/>
</dbReference>
<protein>
    <submittedName>
        <fullName evidence="2">Methyltransferase, FkbM family</fullName>
    </submittedName>
</protein>
<accession>A0A1H2BJA8</accession>
<dbReference type="PANTHER" id="PTHR34009:SF2">
    <property type="entry name" value="PROTEIN STAR"/>
    <property type="match status" value="1"/>
</dbReference>
<dbReference type="RefSeq" id="WP_244548911.1">
    <property type="nucleotide sequence ID" value="NZ_LT629750.1"/>
</dbReference>
<evidence type="ECO:0000313" key="2">
    <source>
        <dbReference type="EMBL" id="SDT58355.1"/>
    </source>
</evidence>
<dbReference type="GO" id="GO:0005737">
    <property type="term" value="C:cytoplasm"/>
    <property type="evidence" value="ECO:0007669"/>
    <property type="project" value="GOC"/>
</dbReference>
<name>A0A1H2BJA8_9BRAD</name>
<dbReference type="InterPro" id="IPR006342">
    <property type="entry name" value="FkbM_mtfrase"/>
</dbReference>
<gene>
    <name evidence="2" type="ORF">SAMN05444158_7247</name>
</gene>
<dbReference type="InterPro" id="IPR053202">
    <property type="entry name" value="EGF_Rcpt_Signaling_Reg"/>
</dbReference>
<dbReference type="GO" id="GO:0005886">
    <property type="term" value="C:plasma membrane"/>
    <property type="evidence" value="ECO:0007669"/>
    <property type="project" value="TreeGrafter"/>
</dbReference>
<dbReference type="EMBL" id="LT629750">
    <property type="protein sequence ID" value="SDT58355.1"/>
    <property type="molecule type" value="Genomic_DNA"/>
</dbReference>
<feature type="domain" description="Methyltransferase FkbM" evidence="1">
    <location>
        <begin position="88"/>
        <end position="246"/>
    </location>
</feature>
<keyword evidence="2" id="KW-0489">Methyltransferase</keyword>